<dbReference type="AlphaFoldDB" id="A0A382W436"/>
<dbReference type="Pfam" id="PF18935">
    <property type="entry name" value="DUF5683"/>
    <property type="match status" value="1"/>
</dbReference>
<dbReference type="EMBL" id="UINC01156860">
    <property type="protein sequence ID" value="SVD53513.1"/>
    <property type="molecule type" value="Genomic_DNA"/>
</dbReference>
<organism evidence="2">
    <name type="scientific">marine metagenome</name>
    <dbReference type="NCBI Taxonomy" id="408172"/>
    <lineage>
        <taxon>unclassified sequences</taxon>
        <taxon>metagenomes</taxon>
        <taxon>ecological metagenomes</taxon>
    </lineage>
</organism>
<feature type="non-terminal residue" evidence="2">
    <location>
        <position position="1"/>
    </location>
</feature>
<evidence type="ECO:0000259" key="1">
    <source>
        <dbReference type="Pfam" id="PF18935"/>
    </source>
</evidence>
<accession>A0A382W436</accession>
<feature type="domain" description="DUF5683" evidence="1">
    <location>
        <begin position="124"/>
        <end position="231"/>
    </location>
</feature>
<dbReference type="Gene3D" id="3.40.50.10610">
    <property type="entry name" value="ABC-type transport auxiliary lipoprotein component"/>
    <property type="match status" value="1"/>
</dbReference>
<protein>
    <recommendedName>
        <fullName evidence="1">DUF5683 domain-containing protein</fullName>
    </recommendedName>
</protein>
<gene>
    <name evidence="2" type="ORF">METZ01_LOCUS406367</name>
</gene>
<dbReference type="InterPro" id="IPR043738">
    <property type="entry name" value="DUF5683"/>
</dbReference>
<sequence>RLVERQMMEEVLQEQGFQQTGCTSDECAVEVGQLLGVQNMIGGAIGKVGETFTIDMRMFSVQTGENIRTKNVSYGGAVDGLITEIEILAFQISGLEATDELLEIRKTGIVAAGSAVKPKTRFGAMMRSMFIPGAGQFYSERKRWGYTWLLSEIAIGGGIAFFGTEYQTAFDEYNSTIDLYTNETDVDMIEEYKDQAQMHHENMDNAATMAETLAYAAAGVWAANVLHALITGPKTGDKTSAKELPIRLAYDPGSGATMMKLSIPLSR</sequence>
<name>A0A382W436_9ZZZZ</name>
<proteinExistence type="predicted"/>
<evidence type="ECO:0000313" key="2">
    <source>
        <dbReference type="EMBL" id="SVD53513.1"/>
    </source>
</evidence>
<reference evidence="2" key="1">
    <citation type="submission" date="2018-05" db="EMBL/GenBank/DDBJ databases">
        <authorList>
            <person name="Lanie J.A."/>
            <person name="Ng W.-L."/>
            <person name="Kazmierczak K.M."/>
            <person name="Andrzejewski T.M."/>
            <person name="Davidsen T.M."/>
            <person name="Wayne K.J."/>
            <person name="Tettelin H."/>
            <person name="Glass J.I."/>
            <person name="Rusch D."/>
            <person name="Podicherti R."/>
            <person name="Tsui H.-C.T."/>
            <person name="Winkler M.E."/>
        </authorList>
    </citation>
    <scope>NUCLEOTIDE SEQUENCE</scope>
</reference>